<evidence type="ECO:0000313" key="3">
    <source>
        <dbReference type="Proteomes" id="UP001476950"/>
    </source>
</evidence>
<dbReference type="Pfam" id="PF01381">
    <property type="entry name" value="HTH_3"/>
    <property type="match status" value="1"/>
</dbReference>
<dbReference type="RefSeq" id="WP_190452937.1">
    <property type="nucleotide sequence ID" value="NZ_JAMPLM010000023.1"/>
</dbReference>
<gene>
    <name evidence="2" type="ORF">NDI38_20935</name>
</gene>
<evidence type="ECO:0000313" key="2">
    <source>
        <dbReference type="EMBL" id="MEP1060902.1"/>
    </source>
</evidence>
<dbReference type="Gene3D" id="1.10.260.40">
    <property type="entry name" value="lambda repressor-like DNA-binding domains"/>
    <property type="match status" value="1"/>
</dbReference>
<dbReference type="CDD" id="cd00093">
    <property type="entry name" value="HTH_XRE"/>
    <property type="match status" value="1"/>
</dbReference>
<dbReference type="Proteomes" id="UP001476950">
    <property type="component" value="Unassembled WGS sequence"/>
</dbReference>
<comment type="caution">
    <text evidence="2">The sequence shown here is derived from an EMBL/GenBank/DDBJ whole genome shotgun (WGS) entry which is preliminary data.</text>
</comment>
<accession>A0ABV0KP35</accession>
<feature type="domain" description="HTH cro/C1-type" evidence="1">
    <location>
        <begin position="109"/>
        <end position="145"/>
    </location>
</feature>
<dbReference type="InterPro" id="IPR056079">
    <property type="entry name" value="DUF7662"/>
</dbReference>
<dbReference type="SUPFAM" id="SSF47413">
    <property type="entry name" value="lambda repressor-like DNA-binding domains"/>
    <property type="match status" value="1"/>
</dbReference>
<dbReference type="Pfam" id="PF24698">
    <property type="entry name" value="DUF7662"/>
    <property type="match status" value="1"/>
</dbReference>
<evidence type="ECO:0000259" key="1">
    <source>
        <dbReference type="PROSITE" id="PS50943"/>
    </source>
</evidence>
<reference evidence="2 3" key="1">
    <citation type="submission" date="2022-04" db="EMBL/GenBank/DDBJ databases">
        <title>Positive selection, recombination, and allopatry shape intraspecific diversity of widespread and dominant cyanobacteria.</title>
        <authorList>
            <person name="Wei J."/>
            <person name="Shu W."/>
            <person name="Hu C."/>
        </authorList>
    </citation>
    <scope>NUCLEOTIDE SEQUENCE [LARGE SCALE GENOMIC DNA]</scope>
    <source>
        <strain evidence="2 3">AS-A4</strain>
    </source>
</reference>
<dbReference type="SMART" id="SM00530">
    <property type="entry name" value="HTH_XRE"/>
    <property type="match status" value="1"/>
</dbReference>
<dbReference type="EMBL" id="JAMPLM010000023">
    <property type="protein sequence ID" value="MEP1060902.1"/>
    <property type="molecule type" value="Genomic_DNA"/>
</dbReference>
<proteinExistence type="predicted"/>
<protein>
    <submittedName>
        <fullName evidence="2">Helix-turn-helix domain-containing protein</fullName>
    </submittedName>
</protein>
<dbReference type="InterPro" id="IPR010982">
    <property type="entry name" value="Lambda_DNA-bd_dom_sf"/>
</dbReference>
<keyword evidence="3" id="KW-1185">Reference proteome</keyword>
<dbReference type="PROSITE" id="PS50943">
    <property type="entry name" value="HTH_CROC1"/>
    <property type="match status" value="1"/>
</dbReference>
<dbReference type="InterPro" id="IPR001387">
    <property type="entry name" value="Cro/C1-type_HTH"/>
</dbReference>
<organism evidence="2 3">
    <name type="scientific">Stenomitos frigidus AS-A4</name>
    <dbReference type="NCBI Taxonomy" id="2933935"/>
    <lineage>
        <taxon>Bacteria</taxon>
        <taxon>Bacillati</taxon>
        <taxon>Cyanobacteriota</taxon>
        <taxon>Cyanophyceae</taxon>
        <taxon>Leptolyngbyales</taxon>
        <taxon>Leptolyngbyaceae</taxon>
        <taxon>Stenomitos</taxon>
    </lineage>
</organism>
<sequence>MSSQGGKQGGSKYQPLLDALHQSDRTHVTLTFAEIEALLGGALPPSARSKRGWWSNRSKGALQATAWMSAGYLVDTIDLESEQVTFTKPPAVYRVQCINDTLQWNSELIRALRLHMGLNQSAMAKELGVRQQTVSEWEKGVYTPTRASSKHLTLVAEKAAFRYEVY</sequence>
<name>A0ABV0KP35_9CYAN</name>